<name>A0A853IDN7_9GAMM</name>
<dbReference type="Proteomes" id="UP000569732">
    <property type="component" value="Unassembled WGS sequence"/>
</dbReference>
<dbReference type="EMBL" id="JACCKB010000027">
    <property type="protein sequence ID" value="NYZ67627.1"/>
    <property type="molecule type" value="Genomic_DNA"/>
</dbReference>
<sequence>MKKIAILQSNYIPWKGYFDIIAAVDEFIIFDDMQFTKNDWRNRNIIKASQGIHWLTIPVGKNINRRIRDVHIASSTWQLKHWKSLESSYKKAAYFNEIAEWLSPLYLKNKFSYLSQLNRCFIECICDFLNINTYISNSWDYTLSNGKTERLVDLCHQSGATEYISGPAAKGYINDSVFHNQGIKLTWFDYSNYPSYPQLWGDFIHEVTILDLLFNCGRDAHLYMRYSP</sequence>
<accession>A0A853IDN7</accession>
<comment type="caution">
    <text evidence="1">The sequence shown here is derived from an EMBL/GenBank/DDBJ whole genome shotgun (WGS) entry which is preliminary data.</text>
</comment>
<dbReference type="Pfam" id="PF08889">
    <property type="entry name" value="WbqC"/>
    <property type="match status" value="1"/>
</dbReference>
<evidence type="ECO:0000313" key="2">
    <source>
        <dbReference type="Proteomes" id="UP000569732"/>
    </source>
</evidence>
<gene>
    <name evidence="1" type="ORF">H0A36_16565</name>
</gene>
<organism evidence="1 2">
    <name type="scientific">Spartinivicinus marinus</name>
    <dbReference type="NCBI Taxonomy" id="2994442"/>
    <lineage>
        <taxon>Bacteria</taxon>
        <taxon>Pseudomonadati</taxon>
        <taxon>Pseudomonadota</taxon>
        <taxon>Gammaproteobacteria</taxon>
        <taxon>Oceanospirillales</taxon>
        <taxon>Zooshikellaceae</taxon>
        <taxon>Spartinivicinus</taxon>
    </lineage>
</organism>
<dbReference type="InterPro" id="IPR014985">
    <property type="entry name" value="WbqC"/>
</dbReference>
<dbReference type="AlphaFoldDB" id="A0A853IDN7"/>
<proteinExistence type="predicted"/>
<reference evidence="1 2" key="1">
    <citation type="submission" date="2020-07" db="EMBL/GenBank/DDBJ databases">
        <title>Endozoicomonas sp. nov., isolated from sediment.</title>
        <authorList>
            <person name="Gu T."/>
        </authorList>
    </citation>
    <scope>NUCLEOTIDE SEQUENCE [LARGE SCALE GENOMIC DNA]</scope>
    <source>
        <strain evidence="1 2">SM1973</strain>
    </source>
</reference>
<protein>
    <submittedName>
        <fullName evidence="1">WbqC family protein</fullName>
    </submittedName>
</protein>
<evidence type="ECO:0000313" key="1">
    <source>
        <dbReference type="EMBL" id="NYZ67627.1"/>
    </source>
</evidence>
<keyword evidence="2" id="KW-1185">Reference proteome</keyword>